<evidence type="ECO:0000256" key="6">
    <source>
        <dbReference type="ARBA" id="ARBA00023004"/>
    </source>
</evidence>
<name>A0A9W6NWP8_9PSEU</name>
<dbReference type="InterPro" id="IPR017938">
    <property type="entry name" value="Riboflavin_synthase-like_b-brl"/>
</dbReference>
<proteinExistence type="predicted"/>
<keyword evidence="3" id="KW-0001">2Fe-2S</keyword>
<dbReference type="CDD" id="cd00207">
    <property type="entry name" value="fer2"/>
    <property type="match status" value="1"/>
</dbReference>
<evidence type="ECO:0000256" key="4">
    <source>
        <dbReference type="ARBA" id="ARBA00022723"/>
    </source>
</evidence>
<gene>
    <name evidence="10" type="ORF">GCM10017577_37360</name>
</gene>
<dbReference type="SUPFAM" id="SSF52343">
    <property type="entry name" value="Ferredoxin reductase-like, C-terminal NADP-linked domain"/>
    <property type="match status" value="1"/>
</dbReference>
<dbReference type="InterPro" id="IPR039261">
    <property type="entry name" value="FNR_nucleotide-bd"/>
</dbReference>
<dbReference type="InterPro" id="IPR036010">
    <property type="entry name" value="2Fe-2S_ferredoxin-like_sf"/>
</dbReference>
<evidence type="ECO:0000256" key="3">
    <source>
        <dbReference type="ARBA" id="ARBA00022714"/>
    </source>
</evidence>
<evidence type="ECO:0000259" key="9">
    <source>
        <dbReference type="PROSITE" id="PS51384"/>
    </source>
</evidence>
<dbReference type="CDD" id="cd06185">
    <property type="entry name" value="PDR_like"/>
    <property type="match status" value="1"/>
</dbReference>
<dbReference type="Pfam" id="PF00111">
    <property type="entry name" value="Fer2"/>
    <property type="match status" value="1"/>
</dbReference>
<evidence type="ECO:0000256" key="1">
    <source>
        <dbReference type="ARBA" id="ARBA00001974"/>
    </source>
</evidence>
<protein>
    <submittedName>
        <fullName evidence="10">Ferredoxin</fullName>
    </submittedName>
</protein>
<dbReference type="Proteomes" id="UP001143463">
    <property type="component" value="Unassembled WGS sequence"/>
</dbReference>
<accession>A0A9W6NWP8</accession>
<evidence type="ECO:0000313" key="11">
    <source>
        <dbReference type="Proteomes" id="UP001143463"/>
    </source>
</evidence>
<dbReference type="RefSeq" id="WP_037047699.1">
    <property type="nucleotide sequence ID" value="NZ_BAAAUZ010000073.1"/>
</dbReference>
<dbReference type="AlphaFoldDB" id="A0A9W6NWP8"/>
<dbReference type="Pfam" id="PF22290">
    <property type="entry name" value="DmmA-like_N"/>
    <property type="match status" value="1"/>
</dbReference>
<dbReference type="PRINTS" id="PR00409">
    <property type="entry name" value="PHDIOXRDTASE"/>
</dbReference>
<dbReference type="InterPro" id="IPR017927">
    <property type="entry name" value="FAD-bd_FR_type"/>
</dbReference>
<dbReference type="PROSITE" id="PS51085">
    <property type="entry name" value="2FE2S_FER_2"/>
    <property type="match status" value="1"/>
</dbReference>
<keyword evidence="11" id="KW-1185">Reference proteome</keyword>
<dbReference type="PROSITE" id="PS51384">
    <property type="entry name" value="FAD_FR"/>
    <property type="match status" value="1"/>
</dbReference>
<evidence type="ECO:0000259" key="8">
    <source>
        <dbReference type="PROSITE" id="PS51085"/>
    </source>
</evidence>
<keyword evidence="5" id="KW-0560">Oxidoreductase</keyword>
<dbReference type="GO" id="GO:0046872">
    <property type="term" value="F:metal ion binding"/>
    <property type="evidence" value="ECO:0007669"/>
    <property type="project" value="UniProtKB-KW"/>
</dbReference>
<dbReference type="InterPro" id="IPR050415">
    <property type="entry name" value="MRET"/>
</dbReference>
<keyword evidence="6" id="KW-0408">Iron</keyword>
<dbReference type="SUPFAM" id="SSF63380">
    <property type="entry name" value="Riboflavin synthase domain-like"/>
    <property type="match status" value="1"/>
</dbReference>
<dbReference type="GO" id="GO:0051537">
    <property type="term" value="F:2 iron, 2 sulfur cluster binding"/>
    <property type="evidence" value="ECO:0007669"/>
    <property type="project" value="UniProtKB-KW"/>
</dbReference>
<dbReference type="GO" id="GO:0016491">
    <property type="term" value="F:oxidoreductase activity"/>
    <property type="evidence" value="ECO:0007669"/>
    <property type="project" value="UniProtKB-KW"/>
</dbReference>
<dbReference type="InterPro" id="IPR001041">
    <property type="entry name" value="2Fe-2S_ferredoxin-type"/>
</dbReference>
<evidence type="ECO:0000256" key="7">
    <source>
        <dbReference type="ARBA" id="ARBA00023014"/>
    </source>
</evidence>
<feature type="domain" description="2Fe-2S ferredoxin-type" evidence="8">
    <location>
        <begin position="225"/>
        <end position="310"/>
    </location>
</feature>
<dbReference type="InterPro" id="IPR012675">
    <property type="entry name" value="Beta-grasp_dom_sf"/>
</dbReference>
<keyword evidence="7" id="KW-0411">Iron-sulfur</keyword>
<dbReference type="Gene3D" id="3.40.50.80">
    <property type="entry name" value="Nucleotide-binding domain of ferredoxin-NADP reductase (FNR) module"/>
    <property type="match status" value="1"/>
</dbReference>
<evidence type="ECO:0000256" key="5">
    <source>
        <dbReference type="ARBA" id="ARBA00023002"/>
    </source>
</evidence>
<keyword evidence="4" id="KW-0479">Metal-binding</keyword>
<dbReference type="Gene3D" id="2.40.30.10">
    <property type="entry name" value="Translation factors"/>
    <property type="match status" value="1"/>
</dbReference>
<dbReference type="InterPro" id="IPR054582">
    <property type="entry name" value="DmmA-like_N"/>
</dbReference>
<comment type="caution">
    <text evidence="10">The sequence shown here is derived from an EMBL/GenBank/DDBJ whole genome shotgun (WGS) entry which is preliminary data.</text>
</comment>
<dbReference type="PANTHER" id="PTHR47354:SF1">
    <property type="entry name" value="CARNITINE MONOOXYGENASE REDUCTASE SUBUNIT"/>
    <property type="match status" value="1"/>
</dbReference>
<evidence type="ECO:0000256" key="2">
    <source>
        <dbReference type="ARBA" id="ARBA00022630"/>
    </source>
</evidence>
<feature type="domain" description="FAD-binding FR-type" evidence="9">
    <location>
        <begin position="1"/>
        <end position="102"/>
    </location>
</feature>
<reference evidence="10" key="2">
    <citation type="submission" date="2023-01" db="EMBL/GenBank/DDBJ databases">
        <authorList>
            <person name="Sun Q."/>
            <person name="Evtushenko L."/>
        </authorList>
    </citation>
    <scope>NUCLEOTIDE SEQUENCE</scope>
    <source>
        <strain evidence="10">VKM Ac-1069</strain>
    </source>
</reference>
<dbReference type="EMBL" id="BSFQ01000015">
    <property type="protein sequence ID" value="GLL12595.1"/>
    <property type="molecule type" value="Genomic_DNA"/>
</dbReference>
<keyword evidence="2" id="KW-0285">Flavoprotein</keyword>
<reference evidence="10" key="1">
    <citation type="journal article" date="2014" name="Int. J. Syst. Evol. Microbiol.">
        <title>Complete genome sequence of Corynebacterium casei LMG S-19264T (=DSM 44701T), isolated from a smear-ripened cheese.</title>
        <authorList>
            <consortium name="US DOE Joint Genome Institute (JGI-PGF)"/>
            <person name="Walter F."/>
            <person name="Albersmeier A."/>
            <person name="Kalinowski J."/>
            <person name="Ruckert C."/>
        </authorList>
    </citation>
    <scope>NUCLEOTIDE SEQUENCE</scope>
    <source>
        <strain evidence="10">VKM Ac-1069</strain>
    </source>
</reference>
<organism evidence="10 11">
    <name type="scientific">Pseudonocardia halophobica</name>
    <dbReference type="NCBI Taxonomy" id="29401"/>
    <lineage>
        <taxon>Bacteria</taxon>
        <taxon>Bacillati</taxon>
        <taxon>Actinomycetota</taxon>
        <taxon>Actinomycetes</taxon>
        <taxon>Pseudonocardiales</taxon>
        <taxon>Pseudonocardiaceae</taxon>
        <taxon>Pseudonocardia</taxon>
    </lineage>
</organism>
<dbReference type="Gene3D" id="3.10.20.30">
    <property type="match status" value="1"/>
</dbReference>
<comment type="cofactor">
    <cofactor evidence="1">
        <name>FAD</name>
        <dbReference type="ChEBI" id="CHEBI:57692"/>
    </cofactor>
</comment>
<dbReference type="PANTHER" id="PTHR47354">
    <property type="entry name" value="NADH OXIDOREDUCTASE HCR"/>
    <property type="match status" value="1"/>
</dbReference>
<evidence type="ECO:0000313" key="10">
    <source>
        <dbReference type="EMBL" id="GLL12595.1"/>
    </source>
</evidence>
<dbReference type="SUPFAM" id="SSF54292">
    <property type="entry name" value="2Fe-2S ferredoxin-like"/>
    <property type="match status" value="1"/>
</dbReference>
<sequence>MTTLALVVGHSEEIAPGIRELSFSRTDGGVLPAHPAGSHVVVDCGEGRRNAYSLTNPGADPREYRIAVLHKSDGAGGSGHMHSLRVGDTVTVSRPRSAFAPVSTARRHLLVAGGIGITPMLAHARDAVRWGRDVDLIYVHRPGSEAFSDELAALLGDRLAETTDEDEFGRLLDKALTGQPIGTHLYVCGPGPLLDRVLADAAAAGWPPERLHLERFVPAALDPGREFVARLARSGRDVRVPSGRSLLDALHEAGVAVPNMCRQGVCGECKVPVLAGTPLHRDEFLADDERGAAVMCCVSRSKTETLEIDL</sequence>